<evidence type="ECO:0000256" key="2">
    <source>
        <dbReference type="SAM" id="MobiDB-lite"/>
    </source>
</evidence>
<keyword evidence="5" id="KW-1185">Reference proteome</keyword>
<proteinExistence type="predicted"/>
<dbReference type="Proteomes" id="UP001522868">
    <property type="component" value="Unassembled WGS sequence"/>
</dbReference>
<evidence type="ECO:0000313" key="4">
    <source>
        <dbReference type="EMBL" id="MCK8681600.1"/>
    </source>
</evidence>
<gene>
    <name evidence="4" type="ORF">M1O15_30220</name>
</gene>
<dbReference type="Gene3D" id="2.40.380.10">
    <property type="entry name" value="FomD-like"/>
    <property type="match status" value="1"/>
</dbReference>
<name>A0ABT0IJZ7_9ACTN</name>
<dbReference type="InterPro" id="IPR035930">
    <property type="entry name" value="FomD-like_sf"/>
</dbReference>
<dbReference type="RefSeq" id="WP_248637424.1">
    <property type="nucleotide sequence ID" value="NZ_JALPTH010000046.1"/>
</dbReference>
<dbReference type="InterPro" id="IPR007295">
    <property type="entry name" value="DUF402"/>
</dbReference>
<reference evidence="4 5" key="1">
    <citation type="submission" date="2022-04" db="EMBL/GenBank/DDBJ databases">
        <title>Streptomyces sp. nov. LCR6-01 isolated from Lichen of Dirinaria sp.</title>
        <authorList>
            <person name="Kanchanasin P."/>
            <person name="Tanasupawat S."/>
            <person name="Phongsopitanun W."/>
        </authorList>
    </citation>
    <scope>NUCLEOTIDE SEQUENCE [LARGE SCALE GENOMIC DNA]</scope>
    <source>
        <strain evidence="4 5">LCR6-01</strain>
    </source>
</reference>
<dbReference type="EMBL" id="JALPTH010000046">
    <property type="protein sequence ID" value="MCK8681600.1"/>
    <property type="molecule type" value="Genomic_DNA"/>
</dbReference>
<protein>
    <submittedName>
        <fullName evidence="4">DUF402 domain-containing protein</fullName>
    </submittedName>
</protein>
<feature type="domain" description="DUF402" evidence="3">
    <location>
        <begin position="98"/>
        <end position="216"/>
    </location>
</feature>
<comment type="caution">
    <text evidence="4">The sequence shown here is derived from an EMBL/GenBank/DDBJ whole genome shotgun (WGS) entry which is preliminary data.</text>
</comment>
<sequence length="254" mass="28454">MTAEAETTTGSGTTTTSGTTGTVPTRRETTTGPGGGRHWAPGTQVLWRYRDNADGHVHICRPVTVVQDTEELLAVWMAPGTECVKPVLADGRPVHEEPLATRYTAARTTARARWAGAGVLKLARPGEPWSVWLFWEQDWLFRSWYVNLEEPRTRWSRGVDSEDHFLDISVYPDRSWLWRDEDEFEQAQRSGLMGPAQARQVRVAGAAALETVRAWGSPFADGWEDWRPDPAWPVPRLPADWDHAPDHAPAHTAP</sequence>
<dbReference type="PANTHER" id="PTHR39159:SF1">
    <property type="entry name" value="UPF0374 PROTEIN YGAC"/>
    <property type="match status" value="1"/>
</dbReference>
<evidence type="ECO:0000313" key="5">
    <source>
        <dbReference type="Proteomes" id="UP001522868"/>
    </source>
</evidence>
<feature type="region of interest" description="Disordered" evidence="2">
    <location>
        <begin position="1"/>
        <end position="40"/>
    </location>
</feature>
<dbReference type="Pfam" id="PF04167">
    <property type="entry name" value="DUF402"/>
    <property type="match status" value="1"/>
</dbReference>
<keyword evidence="1" id="KW-0378">Hydrolase</keyword>
<organism evidence="4 5">
    <name type="scientific">Streptomyces lichenis</name>
    <dbReference type="NCBI Taxonomy" id="2306967"/>
    <lineage>
        <taxon>Bacteria</taxon>
        <taxon>Bacillati</taxon>
        <taxon>Actinomycetota</taxon>
        <taxon>Actinomycetes</taxon>
        <taxon>Kitasatosporales</taxon>
        <taxon>Streptomycetaceae</taxon>
        <taxon>Streptomyces</taxon>
    </lineage>
</organism>
<feature type="compositionally biased region" description="Basic and acidic residues" evidence="2">
    <location>
        <begin position="239"/>
        <end position="254"/>
    </location>
</feature>
<evidence type="ECO:0000256" key="1">
    <source>
        <dbReference type="ARBA" id="ARBA00022801"/>
    </source>
</evidence>
<evidence type="ECO:0000259" key="3">
    <source>
        <dbReference type="Pfam" id="PF04167"/>
    </source>
</evidence>
<accession>A0ABT0IJZ7</accession>
<feature type="compositionally biased region" description="Low complexity" evidence="2">
    <location>
        <begin position="1"/>
        <end position="24"/>
    </location>
</feature>
<feature type="region of interest" description="Disordered" evidence="2">
    <location>
        <begin position="235"/>
        <end position="254"/>
    </location>
</feature>
<dbReference type="SUPFAM" id="SSF159234">
    <property type="entry name" value="FomD-like"/>
    <property type="match status" value="1"/>
</dbReference>
<dbReference type="InterPro" id="IPR050212">
    <property type="entry name" value="Ntdp-like"/>
</dbReference>
<dbReference type="PANTHER" id="PTHR39159">
    <property type="match status" value="1"/>
</dbReference>